<organism evidence="4 5">
    <name type="scientific">Dactylonectria estremocensis</name>
    <dbReference type="NCBI Taxonomy" id="1079267"/>
    <lineage>
        <taxon>Eukaryota</taxon>
        <taxon>Fungi</taxon>
        <taxon>Dikarya</taxon>
        <taxon>Ascomycota</taxon>
        <taxon>Pezizomycotina</taxon>
        <taxon>Sordariomycetes</taxon>
        <taxon>Hypocreomycetidae</taxon>
        <taxon>Hypocreales</taxon>
        <taxon>Nectriaceae</taxon>
        <taxon>Dactylonectria</taxon>
    </lineage>
</organism>
<gene>
    <name evidence="4" type="ORF">B0J13DRAFT_619759</name>
</gene>
<comment type="caution">
    <text evidence="4">The sequence shown here is derived from an EMBL/GenBank/DDBJ whole genome shotgun (WGS) entry which is preliminary data.</text>
</comment>
<reference evidence="4" key="1">
    <citation type="journal article" date="2021" name="Nat. Commun.">
        <title>Genetic determinants of endophytism in the Arabidopsis root mycobiome.</title>
        <authorList>
            <person name="Mesny F."/>
            <person name="Miyauchi S."/>
            <person name="Thiergart T."/>
            <person name="Pickel B."/>
            <person name="Atanasova L."/>
            <person name="Karlsson M."/>
            <person name="Huettel B."/>
            <person name="Barry K.W."/>
            <person name="Haridas S."/>
            <person name="Chen C."/>
            <person name="Bauer D."/>
            <person name="Andreopoulos W."/>
            <person name="Pangilinan J."/>
            <person name="LaButti K."/>
            <person name="Riley R."/>
            <person name="Lipzen A."/>
            <person name="Clum A."/>
            <person name="Drula E."/>
            <person name="Henrissat B."/>
            <person name="Kohler A."/>
            <person name="Grigoriev I.V."/>
            <person name="Martin F.M."/>
            <person name="Hacquard S."/>
        </authorList>
    </citation>
    <scope>NUCLEOTIDE SEQUENCE</scope>
    <source>
        <strain evidence="4">MPI-CAGE-AT-0021</strain>
    </source>
</reference>
<proteinExistence type="predicted"/>
<dbReference type="AlphaFoldDB" id="A0A9P9F0E0"/>
<feature type="region of interest" description="Disordered" evidence="1">
    <location>
        <begin position="212"/>
        <end position="247"/>
    </location>
</feature>
<evidence type="ECO:0000256" key="3">
    <source>
        <dbReference type="SAM" id="SignalP"/>
    </source>
</evidence>
<feature type="transmembrane region" description="Helical" evidence="2">
    <location>
        <begin position="250"/>
        <end position="275"/>
    </location>
</feature>
<evidence type="ECO:0000256" key="1">
    <source>
        <dbReference type="SAM" id="MobiDB-lite"/>
    </source>
</evidence>
<feature type="chain" id="PRO_5040379151" evidence="3">
    <location>
        <begin position="32"/>
        <end position="382"/>
    </location>
</feature>
<dbReference type="EMBL" id="JAGMUU010000005">
    <property type="protein sequence ID" value="KAH7152178.1"/>
    <property type="molecule type" value="Genomic_DNA"/>
</dbReference>
<keyword evidence="2" id="KW-0812">Transmembrane</keyword>
<keyword evidence="2" id="KW-0472">Membrane</keyword>
<accession>A0A9P9F0E0</accession>
<feature type="compositionally biased region" description="Low complexity" evidence="1">
    <location>
        <begin position="224"/>
        <end position="239"/>
    </location>
</feature>
<keyword evidence="3" id="KW-0732">Signal</keyword>
<evidence type="ECO:0000313" key="4">
    <source>
        <dbReference type="EMBL" id="KAH7152178.1"/>
    </source>
</evidence>
<feature type="signal peptide" evidence="3">
    <location>
        <begin position="1"/>
        <end position="31"/>
    </location>
</feature>
<protein>
    <submittedName>
        <fullName evidence="4">Uncharacterized protein</fullName>
    </submittedName>
</protein>
<evidence type="ECO:0000256" key="2">
    <source>
        <dbReference type="SAM" id="Phobius"/>
    </source>
</evidence>
<sequence>MATVLFFPRGCIMLNMFLLLVSLLLDPTASAAVDRKLDWRQPPSLSDRRPRGLAPRLVTLDDSSCPIANYTQCGSQVPDNLCCPDNSHCMILASNTTIVCCPKGSDCGVIKPIVCNVALQDTLDYPKSPIRTIALNASMETCGSACCPFGYICEDDSKCVLDDNQDDYSYLMEETTIKSFSSTTALSFTSTSMPTPTSASASTSTSVEVVATSEVPNQVLPEPSSITSTAITESSTSDDSSSDDKKDGNMPVGVVAAGTVGGVCVFSALGIFIWLKWFRKRNQPINSTPNTPSEDWGFYYSPRTTRHVHLARRSDDKFAITPSTAGFSFTPILQAPRFRQESDPVELPATPVSLCMWMNLEDASVEEPKLAYVVPARPPGPR</sequence>
<name>A0A9P9F0E0_9HYPO</name>
<evidence type="ECO:0000313" key="5">
    <source>
        <dbReference type="Proteomes" id="UP000717696"/>
    </source>
</evidence>
<keyword evidence="5" id="KW-1185">Reference proteome</keyword>
<keyword evidence="2" id="KW-1133">Transmembrane helix</keyword>
<dbReference type="Proteomes" id="UP000717696">
    <property type="component" value="Unassembled WGS sequence"/>
</dbReference>
<dbReference type="OrthoDB" id="5338512at2759"/>